<feature type="region of interest" description="Disordered" evidence="7">
    <location>
        <begin position="426"/>
        <end position="537"/>
    </location>
</feature>
<comment type="subcellular location">
    <subcellularLocation>
        <location evidence="1">Golgi apparatus</location>
        <location evidence="1">trans-Golgi network</location>
    </subcellularLocation>
</comment>
<dbReference type="Pfam" id="PF00790">
    <property type="entry name" value="VHS"/>
    <property type="match status" value="1"/>
</dbReference>
<dbReference type="SUPFAM" id="SSF48464">
    <property type="entry name" value="ENTH/VHS domain"/>
    <property type="match status" value="1"/>
</dbReference>
<dbReference type="EMBL" id="JAVRRF010000010">
    <property type="protein sequence ID" value="KAK5060840.1"/>
    <property type="molecule type" value="Genomic_DNA"/>
</dbReference>
<evidence type="ECO:0000259" key="9">
    <source>
        <dbReference type="PROSITE" id="PS50180"/>
    </source>
</evidence>
<proteinExistence type="predicted"/>
<dbReference type="InterPro" id="IPR052653">
    <property type="entry name" value="ARF-binding"/>
</dbReference>
<dbReference type="PROSITE" id="PS50179">
    <property type="entry name" value="VHS"/>
    <property type="match status" value="1"/>
</dbReference>
<dbReference type="PROSITE" id="PS50909">
    <property type="entry name" value="GAT"/>
    <property type="match status" value="1"/>
</dbReference>
<dbReference type="Gene3D" id="2.60.40.1230">
    <property type="match status" value="1"/>
</dbReference>
<dbReference type="SUPFAM" id="SSF89009">
    <property type="entry name" value="GAT-like domain"/>
    <property type="match status" value="1"/>
</dbReference>
<feature type="compositionally biased region" description="Polar residues" evidence="7">
    <location>
        <begin position="492"/>
        <end position="517"/>
    </location>
</feature>
<dbReference type="CDD" id="cd14235">
    <property type="entry name" value="GAT_GGA_fungi"/>
    <property type="match status" value="1"/>
</dbReference>
<dbReference type="InterPro" id="IPR002014">
    <property type="entry name" value="VHS_dom"/>
</dbReference>
<evidence type="ECO:0000256" key="1">
    <source>
        <dbReference type="ARBA" id="ARBA00004601"/>
    </source>
</evidence>
<sequence>MEAASARMASRGQYQFDGFSPPRSTLQRFIYNACDPIANLEPNLALNLEIVDLINSKKGNAPREAAVTLVQLINHRNPNVSLLALSLLDNCVKNCGYPFHLQISTKEFLNELVRRFPERPPLRPSRVQSKILEAIEEWRQTICQTSRYKEDLGFIRDMHRLLLYKGYMFPEIRSEDAAVLNPSDNLQSAEEMEAEERAAQSAKLQELIRRGRPQDLQEANRLMKVMAGYDTRHKTDYRAKAAEEVAKVQQKARILEDMLQNHKEGDKIGDGDVFEELVSALQSAHPKIQRMCEEESDDAEAVAKLLEINDSIHRTIERYKLMKAGNVEAANKIAKGTLGTTTGVGKNAANELSLIDFDLDPPAASTESAANGSLSLLDAGPAPQSAPSQTRTVEDDLLGLSIDDNGSGSGTLGAISLGPSTTFTAPSGSIFGNTTSPPSNQSAFPQASSKPNYDAFASLSSALPTSKPTTSAPPVQQQRPQSQAPVDPFASLISSSSRPATPSKQANTPQPKSQSLAAMSKPAPAPAGGQGDDEWTFESSLPETSTVIVLSSDVELDFEPRRPAGASYILITARFSNMTNSHITNLHFQVAVEKSYSLQLKPQTGREMSPKARNAIQQEVLLNGVPAGKGNAVKMRFKVSYEINGQAQEQQGTVPSLGIS</sequence>
<dbReference type="Gene3D" id="1.20.5.170">
    <property type="match status" value="1"/>
</dbReference>
<gene>
    <name evidence="11" type="primary">GGA2</name>
    <name evidence="11" type="ORF">LTR69_005439</name>
</gene>
<evidence type="ECO:0000313" key="11">
    <source>
        <dbReference type="EMBL" id="KAK5060840.1"/>
    </source>
</evidence>
<evidence type="ECO:0000259" key="8">
    <source>
        <dbReference type="PROSITE" id="PS50179"/>
    </source>
</evidence>
<comment type="caution">
    <text evidence="11">The sequence shown here is derived from an EMBL/GenBank/DDBJ whole genome shotgun (WGS) entry which is preliminary data.</text>
</comment>
<feature type="compositionally biased region" description="Polar residues" evidence="7">
    <location>
        <begin position="426"/>
        <end position="451"/>
    </location>
</feature>
<dbReference type="Pfam" id="PF03127">
    <property type="entry name" value="GAT"/>
    <property type="match status" value="1"/>
</dbReference>
<dbReference type="CDD" id="cd16998">
    <property type="entry name" value="VHS_GGA_fungi"/>
    <property type="match status" value="1"/>
</dbReference>
<feature type="domain" description="GAT" evidence="10">
    <location>
        <begin position="197"/>
        <end position="324"/>
    </location>
</feature>
<keyword evidence="6" id="KW-0175">Coiled coil</keyword>
<feature type="domain" description="GAE" evidence="9">
    <location>
        <begin position="539"/>
        <end position="658"/>
    </location>
</feature>
<comment type="subunit">
    <text evidence="2">Component of the ESCRT-0 complex composed of HSE1 and VPS27.</text>
</comment>
<keyword evidence="4" id="KW-0653">Protein transport</keyword>
<dbReference type="InterPro" id="IPR013041">
    <property type="entry name" value="Clathrin_app_Ig-like_sf"/>
</dbReference>
<feature type="compositionally biased region" description="Polar residues" evidence="7">
    <location>
        <begin position="458"/>
        <end position="484"/>
    </location>
</feature>
<dbReference type="Gene3D" id="1.20.58.160">
    <property type="match status" value="1"/>
</dbReference>
<dbReference type="SMART" id="SM00288">
    <property type="entry name" value="VHS"/>
    <property type="match status" value="1"/>
</dbReference>
<dbReference type="Pfam" id="PF02883">
    <property type="entry name" value="Alpha_adaptinC2"/>
    <property type="match status" value="1"/>
</dbReference>
<keyword evidence="5" id="KW-0333">Golgi apparatus</keyword>
<dbReference type="PROSITE" id="PS50180">
    <property type="entry name" value="GAE"/>
    <property type="match status" value="1"/>
</dbReference>
<dbReference type="InterPro" id="IPR008942">
    <property type="entry name" value="ENTH_VHS"/>
</dbReference>
<dbReference type="InterPro" id="IPR008152">
    <property type="entry name" value="Clathrin_a/b/g-adaptin_app_Ig"/>
</dbReference>
<evidence type="ECO:0000256" key="7">
    <source>
        <dbReference type="SAM" id="MobiDB-lite"/>
    </source>
</evidence>
<dbReference type="SMART" id="SM00809">
    <property type="entry name" value="Alpha_adaptinC2"/>
    <property type="match status" value="1"/>
</dbReference>
<accession>A0ABR0JCB2</accession>
<evidence type="ECO:0000313" key="12">
    <source>
        <dbReference type="Proteomes" id="UP001345691"/>
    </source>
</evidence>
<evidence type="ECO:0000256" key="3">
    <source>
        <dbReference type="ARBA" id="ARBA00022448"/>
    </source>
</evidence>
<reference evidence="11 12" key="1">
    <citation type="submission" date="2023-08" db="EMBL/GenBank/DDBJ databases">
        <title>Black Yeasts Isolated from many extreme environments.</title>
        <authorList>
            <person name="Coleine C."/>
            <person name="Stajich J.E."/>
            <person name="Selbmann L."/>
        </authorList>
    </citation>
    <scope>NUCLEOTIDE SEQUENCE [LARGE SCALE GENOMIC DNA]</scope>
    <source>
        <strain evidence="11 12">CCFEE 6328</strain>
    </source>
</reference>
<dbReference type="SUPFAM" id="SSF49348">
    <property type="entry name" value="Clathrin adaptor appendage domain"/>
    <property type="match status" value="1"/>
</dbReference>
<evidence type="ECO:0000259" key="10">
    <source>
        <dbReference type="PROSITE" id="PS50909"/>
    </source>
</evidence>
<dbReference type="InterPro" id="IPR041198">
    <property type="entry name" value="GGA_N-GAT"/>
</dbReference>
<evidence type="ECO:0000256" key="6">
    <source>
        <dbReference type="SAM" id="Coils"/>
    </source>
</evidence>
<keyword evidence="12" id="KW-1185">Reference proteome</keyword>
<dbReference type="PANTHER" id="PTHR47180:SF1">
    <property type="entry name" value="ADP-RIBOSYLATION FACTOR-BINDING PROTEIN GGA1-RELATED"/>
    <property type="match status" value="1"/>
</dbReference>
<dbReference type="InterPro" id="IPR008153">
    <property type="entry name" value="GAE_dom"/>
</dbReference>
<dbReference type="InterPro" id="IPR038425">
    <property type="entry name" value="GAT_sf"/>
</dbReference>
<dbReference type="Gene3D" id="1.25.40.90">
    <property type="match status" value="1"/>
</dbReference>
<dbReference type="InterPro" id="IPR004152">
    <property type="entry name" value="GAT_dom"/>
</dbReference>
<keyword evidence="3" id="KW-0813">Transport</keyword>
<evidence type="ECO:0000256" key="5">
    <source>
        <dbReference type="ARBA" id="ARBA00023034"/>
    </source>
</evidence>
<protein>
    <submittedName>
        <fullName evidence="11">ARF-binding protein</fullName>
    </submittedName>
</protein>
<evidence type="ECO:0000256" key="2">
    <source>
        <dbReference type="ARBA" id="ARBA00011446"/>
    </source>
</evidence>
<feature type="coiled-coil region" evidence="6">
    <location>
        <begin position="238"/>
        <end position="265"/>
    </location>
</feature>
<organism evidence="11 12">
    <name type="scientific">Exophiala sideris</name>
    <dbReference type="NCBI Taxonomy" id="1016849"/>
    <lineage>
        <taxon>Eukaryota</taxon>
        <taxon>Fungi</taxon>
        <taxon>Dikarya</taxon>
        <taxon>Ascomycota</taxon>
        <taxon>Pezizomycotina</taxon>
        <taxon>Eurotiomycetes</taxon>
        <taxon>Chaetothyriomycetidae</taxon>
        <taxon>Chaetothyriales</taxon>
        <taxon>Herpotrichiellaceae</taxon>
        <taxon>Exophiala</taxon>
    </lineage>
</organism>
<dbReference type="Pfam" id="PF18308">
    <property type="entry name" value="GGA_N-GAT"/>
    <property type="match status" value="1"/>
</dbReference>
<feature type="domain" description="VHS" evidence="8">
    <location>
        <begin position="41"/>
        <end position="170"/>
    </location>
</feature>
<dbReference type="Proteomes" id="UP001345691">
    <property type="component" value="Unassembled WGS sequence"/>
</dbReference>
<name>A0ABR0JCB2_9EURO</name>
<dbReference type="PANTHER" id="PTHR47180">
    <property type="entry name" value="ADP-RIBOSYLATION FACTOR-BINDING PROTEIN GGA1-RELATED"/>
    <property type="match status" value="1"/>
</dbReference>
<evidence type="ECO:0000256" key="4">
    <source>
        <dbReference type="ARBA" id="ARBA00022927"/>
    </source>
</evidence>